<dbReference type="EMBL" id="MN905160">
    <property type="protein sequence ID" value="QHZ60067.1"/>
    <property type="molecule type" value="Genomic_DNA"/>
</dbReference>
<proteinExistence type="predicted"/>
<accession>A0A9E6GX46</accession>
<sequence>MSKQNQIEFHKRKHKEALFLVELEKARLIREKGEAVIGPENPVFARLVMKEIDAEQRLLNSLK</sequence>
<evidence type="ECO:0000313" key="1">
    <source>
        <dbReference type="EMBL" id="QHZ60067.1"/>
    </source>
</evidence>
<reference evidence="1" key="1">
    <citation type="submission" date="2020-01" db="EMBL/GenBank/DDBJ databases">
        <authorList>
            <person name="Ni P."/>
        </authorList>
    </citation>
    <scope>NUCLEOTIDE SEQUENCE</scope>
</reference>
<dbReference type="Proteomes" id="UP001052679">
    <property type="component" value="Segment"/>
</dbReference>
<gene>
    <name evidence="1" type="ORF">PJKIFABJ_00131</name>
</gene>
<name>A0A9E6GX46_9CAUD</name>
<keyword evidence="2" id="KW-1185">Reference proteome</keyword>
<organism evidence="1 2">
    <name type="scientific">Pseudomonas phage PE09</name>
    <dbReference type="NCBI Taxonomy" id="2696355"/>
    <lineage>
        <taxon>Viruses</taxon>
        <taxon>Duplodnaviria</taxon>
        <taxon>Heunggongvirae</taxon>
        <taxon>Uroviricota</taxon>
        <taxon>Caudoviricetes</taxon>
        <taxon>Vandenendeviridae</taxon>
        <taxon>Gorskivirinae</taxon>
        <taxon>Otagovirus</taxon>
        <taxon>Otagovirus PE09</taxon>
    </lineage>
</organism>
<protein>
    <submittedName>
        <fullName evidence="1">Uncharacterized protein</fullName>
    </submittedName>
</protein>
<evidence type="ECO:0000313" key="2">
    <source>
        <dbReference type="Proteomes" id="UP001052679"/>
    </source>
</evidence>